<dbReference type="GO" id="GO:0004386">
    <property type="term" value="F:helicase activity"/>
    <property type="evidence" value="ECO:0007669"/>
    <property type="project" value="UniProtKB-KW"/>
</dbReference>
<evidence type="ECO:0000313" key="1">
    <source>
        <dbReference type="EMBL" id="ADP83446.1"/>
    </source>
</evidence>
<dbReference type="AlphaFoldDB" id="E3JAV8"/>
<dbReference type="Proteomes" id="UP000002484">
    <property type="component" value="Chromosome"/>
</dbReference>
<name>E3JAV8_PSEI1</name>
<sequence length="237" mass="24882">MIKLIRFGAAGPAWSADAFEAAWRREARRAAEAPPDARPARVTLATVLAGLSGPAERPGSGTSHDVVSFLWFPDAECLARFEAWQAATDAPAAGLVTSSVVARERVARGADWLAAHAASGGGAFKHIALSRRADGLTRAEFSRLWAEHGGVVQTSGAAAVIPEAARGQAYVQNHPHPTGDEPVYDAVNEVYFADLAGLRGRVGWFQQNPPTGGLFGRSEYLAVREVVVASAATVDAG</sequence>
<evidence type="ECO:0000313" key="2">
    <source>
        <dbReference type="Proteomes" id="UP000002484"/>
    </source>
</evidence>
<reference evidence="1 2" key="1">
    <citation type="submission" date="2010-10" db="EMBL/GenBank/DDBJ databases">
        <title>Complete sequence of Frankia sp. EuI1c.</title>
        <authorList>
            <consortium name="US DOE Joint Genome Institute"/>
            <person name="Lucas S."/>
            <person name="Copeland A."/>
            <person name="Lapidus A."/>
            <person name="Cheng J.-F."/>
            <person name="Bruce D."/>
            <person name="Goodwin L."/>
            <person name="Pitluck S."/>
            <person name="Chertkov O."/>
            <person name="Detter J.C."/>
            <person name="Han C."/>
            <person name="Tapia R."/>
            <person name="Land M."/>
            <person name="Hauser L."/>
            <person name="Jeffries C."/>
            <person name="Kyrpides N."/>
            <person name="Ivanova N."/>
            <person name="Mikhailova N."/>
            <person name="Beauchemin N."/>
            <person name="Sen A."/>
            <person name="Sur S.A."/>
            <person name="Gtari M."/>
            <person name="Wall L."/>
            <person name="Tisa L."/>
            <person name="Woyke T."/>
        </authorList>
    </citation>
    <scope>NUCLEOTIDE SEQUENCE [LARGE SCALE GENOMIC DNA]</scope>
    <source>
        <strain evidence="2">DSM 45817 / CECT 9037 / EuI1c</strain>
    </source>
</reference>
<dbReference type="EMBL" id="CP002299">
    <property type="protein sequence ID" value="ADP83446.1"/>
    <property type="molecule type" value="Genomic_DNA"/>
</dbReference>
<organism evidence="1 2">
    <name type="scientific">Pseudofrankia inefficax (strain DSM 45817 / CECT 9037 / DDB 130130 / EuI1c)</name>
    <name type="common">Frankia inefficax</name>
    <dbReference type="NCBI Taxonomy" id="298654"/>
    <lineage>
        <taxon>Bacteria</taxon>
        <taxon>Bacillati</taxon>
        <taxon>Actinomycetota</taxon>
        <taxon>Actinomycetes</taxon>
        <taxon>Frankiales</taxon>
        <taxon>Frankiaceae</taxon>
        <taxon>Pseudofrankia</taxon>
    </lineage>
</organism>
<dbReference type="KEGG" id="fri:FraEuI1c_5459"/>
<keyword evidence="1" id="KW-0378">Hydrolase</keyword>
<dbReference type="InterPro" id="IPR011008">
    <property type="entry name" value="Dimeric_a/b-barrel"/>
</dbReference>
<dbReference type="InParanoid" id="E3JAV8"/>
<keyword evidence="2" id="KW-1185">Reference proteome</keyword>
<gene>
    <name evidence="1" type="ordered locus">FraEuI1c_5459</name>
</gene>
<dbReference type="OrthoDB" id="4530251at2"/>
<dbReference type="SUPFAM" id="SSF54909">
    <property type="entry name" value="Dimeric alpha+beta barrel"/>
    <property type="match status" value="1"/>
</dbReference>
<keyword evidence="1" id="KW-0547">Nucleotide-binding</keyword>
<proteinExistence type="predicted"/>
<dbReference type="STRING" id="298654.FraEuI1c_5459"/>
<protein>
    <submittedName>
        <fullName evidence="1">HrpA-like helicase, ATP-dependent</fullName>
    </submittedName>
</protein>
<dbReference type="Gene3D" id="3.30.70.100">
    <property type="match status" value="1"/>
</dbReference>
<dbReference type="RefSeq" id="WP_013426564.1">
    <property type="nucleotide sequence ID" value="NC_014666.1"/>
</dbReference>
<accession>E3JAV8</accession>
<keyword evidence="1" id="KW-0347">Helicase</keyword>
<keyword evidence="1" id="KW-0067">ATP-binding</keyword>
<dbReference type="HOGENOM" id="CLU_1218735_0_0_11"/>